<evidence type="ECO:0000256" key="2">
    <source>
        <dbReference type="ARBA" id="ARBA00022741"/>
    </source>
</evidence>
<dbReference type="Pfam" id="PF00005">
    <property type="entry name" value="ABC_tran"/>
    <property type="match status" value="1"/>
</dbReference>
<comment type="similarity">
    <text evidence="1">Belongs to the ABC transporter superfamily.</text>
</comment>
<dbReference type="GO" id="GO:0005524">
    <property type="term" value="F:ATP binding"/>
    <property type="evidence" value="ECO:0007669"/>
    <property type="project" value="UniProtKB-KW"/>
</dbReference>
<evidence type="ECO:0000256" key="1">
    <source>
        <dbReference type="ARBA" id="ARBA00005417"/>
    </source>
</evidence>
<keyword evidence="6" id="KW-1185">Reference proteome</keyword>
<evidence type="ECO:0000313" key="5">
    <source>
        <dbReference type="EMBL" id="OLP45242.1"/>
    </source>
</evidence>
<dbReference type="RefSeq" id="WP_075639156.1">
    <property type="nucleotide sequence ID" value="NZ_MKIM01000025.1"/>
</dbReference>
<protein>
    <submittedName>
        <fullName evidence="5">Phosphonate C-P lyase system protein PhnL</fullName>
    </submittedName>
</protein>
<dbReference type="PROSITE" id="PS00211">
    <property type="entry name" value="ABC_TRANSPORTER_1"/>
    <property type="match status" value="1"/>
</dbReference>
<dbReference type="AlphaFoldDB" id="A0A1Q8ZT70"/>
<dbReference type="PANTHER" id="PTHR42798:SF7">
    <property type="entry name" value="ALPHA-D-RIBOSE 1-METHYLPHOSPHONATE 5-TRIPHOSPHATE SYNTHASE SUBUNIT PHNL"/>
    <property type="match status" value="1"/>
</dbReference>
<name>A0A1Q8ZT70_9HYPH</name>
<dbReference type="STRING" id="1867956.BJF95_18155"/>
<dbReference type="Proteomes" id="UP000186894">
    <property type="component" value="Unassembled WGS sequence"/>
</dbReference>
<dbReference type="EMBL" id="MKIM01000025">
    <property type="protein sequence ID" value="OLP45242.1"/>
    <property type="molecule type" value="Genomic_DNA"/>
</dbReference>
<organism evidence="5 6">
    <name type="scientific">Rhizobium oryziradicis</name>
    <dbReference type="NCBI Taxonomy" id="1867956"/>
    <lineage>
        <taxon>Bacteria</taxon>
        <taxon>Pseudomonadati</taxon>
        <taxon>Pseudomonadota</taxon>
        <taxon>Alphaproteobacteria</taxon>
        <taxon>Hyphomicrobiales</taxon>
        <taxon>Rhizobiaceae</taxon>
        <taxon>Rhizobium/Agrobacterium group</taxon>
        <taxon>Rhizobium</taxon>
    </lineage>
</organism>
<keyword evidence="2" id="KW-0547">Nucleotide-binding</keyword>
<dbReference type="Gene3D" id="3.40.50.300">
    <property type="entry name" value="P-loop containing nucleotide triphosphate hydrolases"/>
    <property type="match status" value="1"/>
</dbReference>
<proteinExistence type="inferred from homology"/>
<dbReference type="InterPro" id="IPR017871">
    <property type="entry name" value="ABC_transporter-like_CS"/>
</dbReference>
<reference evidence="5 6" key="1">
    <citation type="submission" date="2016-09" db="EMBL/GenBank/DDBJ databases">
        <title>Rhizobium oryziradicis sp. nov., isolated from the root of rice.</title>
        <authorList>
            <person name="Zhao J."/>
            <person name="Zhang X."/>
        </authorList>
    </citation>
    <scope>NUCLEOTIDE SEQUENCE [LARGE SCALE GENOMIC DNA]</scope>
    <source>
        <strain evidence="5 6">N19</strain>
    </source>
</reference>
<sequence>MPTPLIVSDVCKSFTMHLRDGLVLPVVRNVNFSVASGTCSVLGGPSGVGKSSILKMLYGNYVVDSGQILVKHHGTIVDLAKTEPRTILEIRRDSMGYVSQFLRTVPRVSALDVVAEPLTMRGVVQEEARNRASDLLARLNLPKDLWQLPPATFSGGEQQRVNIARGFITDHSILLLDEPTASLDAQNRAVVVELIRQKKAEGVAMLGIFHDEEVRALVADTILDVSQFSPRTMAA</sequence>
<dbReference type="GO" id="GO:0016887">
    <property type="term" value="F:ATP hydrolysis activity"/>
    <property type="evidence" value="ECO:0007669"/>
    <property type="project" value="InterPro"/>
</dbReference>
<dbReference type="OrthoDB" id="9802264at2"/>
<dbReference type="InterPro" id="IPR003593">
    <property type="entry name" value="AAA+_ATPase"/>
</dbReference>
<dbReference type="PANTHER" id="PTHR42798">
    <property type="entry name" value="LIPOPROTEIN-RELEASING SYSTEM ATP-BINDING PROTEIN LOLD"/>
    <property type="match status" value="1"/>
</dbReference>
<accession>A0A1Q8ZT70</accession>
<evidence type="ECO:0000259" key="4">
    <source>
        <dbReference type="PROSITE" id="PS50893"/>
    </source>
</evidence>
<dbReference type="SMART" id="SM00382">
    <property type="entry name" value="AAA"/>
    <property type="match status" value="1"/>
</dbReference>
<keyword evidence="3" id="KW-0067">ATP-binding</keyword>
<keyword evidence="5" id="KW-0456">Lyase</keyword>
<dbReference type="InterPro" id="IPR003439">
    <property type="entry name" value="ABC_transporter-like_ATP-bd"/>
</dbReference>
<dbReference type="PROSITE" id="PS50893">
    <property type="entry name" value="ABC_TRANSPORTER_2"/>
    <property type="match status" value="1"/>
</dbReference>
<dbReference type="InterPro" id="IPR012701">
    <property type="entry name" value="CP_lyase_PhnL"/>
</dbReference>
<evidence type="ECO:0000313" key="6">
    <source>
        <dbReference type="Proteomes" id="UP000186894"/>
    </source>
</evidence>
<evidence type="ECO:0000256" key="3">
    <source>
        <dbReference type="ARBA" id="ARBA00022840"/>
    </source>
</evidence>
<dbReference type="GO" id="GO:0016829">
    <property type="term" value="F:lyase activity"/>
    <property type="evidence" value="ECO:0007669"/>
    <property type="project" value="UniProtKB-KW"/>
</dbReference>
<dbReference type="InterPro" id="IPR027417">
    <property type="entry name" value="P-loop_NTPase"/>
</dbReference>
<gene>
    <name evidence="5" type="ORF">BJF95_18155</name>
</gene>
<comment type="caution">
    <text evidence="5">The sequence shown here is derived from an EMBL/GenBank/DDBJ whole genome shotgun (WGS) entry which is preliminary data.</text>
</comment>
<dbReference type="SUPFAM" id="SSF52540">
    <property type="entry name" value="P-loop containing nucleoside triphosphate hydrolases"/>
    <property type="match status" value="1"/>
</dbReference>
<feature type="domain" description="ABC transporter" evidence="4">
    <location>
        <begin position="5"/>
        <end position="235"/>
    </location>
</feature>
<dbReference type="NCBIfam" id="TIGR02324">
    <property type="entry name" value="CP_lyasePhnL"/>
    <property type="match status" value="1"/>
</dbReference>